<dbReference type="GO" id="GO:0005524">
    <property type="term" value="F:ATP binding"/>
    <property type="evidence" value="ECO:0007669"/>
    <property type="project" value="UniProtKB-KW"/>
</dbReference>
<evidence type="ECO:0000256" key="12">
    <source>
        <dbReference type="ARBA" id="ARBA00023163"/>
    </source>
</evidence>
<organism evidence="16">
    <name type="scientific">Heligmosomoides polygyrus</name>
    <name type="common">Parasitic roundworm</name>
    <dbReference type="NCBI Taxonomy" id="6339"/>
    <lineage>
        <taxon>Eukaryota</taxon>
        <taxon>Metazoa</taxon>
        <taxon>Ecdysozoa</taxon>
        <taxon>Nematoda</taxon>
        <taxon>Chromadorea</taxon>
        <taxon>Rhabditida</taxon>
        <taxon>Rhabditina</taxon>
        <taxon>Rhabditomorpha</taxon>
        <taxon>Strongyloidea</taxon>
        <taxon>Heligmosomidae</taxon>
        <taxon>Heligmosomoides</taxon>
    </lineage>
</organism>
<feature type="binding site" evidence="13">
    <location>
        <position position="371"/>
    </location>
    <ligand>
        <name>S-adenosyl-L-methionine</name>
        <dbReference type="ChEBI" id="CHEBI:59789"/>
    </ligand>
</feature>
<feature type="domain" description="Guanylate kinase-like" evidence="15">
    <location>
        <begin position="27"/>
        <end position="202"/>
    </location>
</feature>
<evidence type="ECO:0000256" key="1">
    <source>
        <dbReference type="ARBA" id="ARBA00004173"/>
    </source>
</evidence>
<dbReference type="GO" id="GO:0003723">
    <property type="term" value="F:RNA binding"/>
    <property type="evidence" value="ECO:0007669"/>
    <property type="project" value="UniProtKB-UniRule"/>
</dbReference>
<accession>A0A3P7Z0H5</accession>
<keyword evidence="2 14" id="KW-0698">rRNA processing</keyword>
<comment type="subcellular location">
    <subcellularLocation>
        <location evidence="1">Mitochondrion</location>
    </subcellularLocation>
</comment>
<dbReference type="Pfam" id="PF00625">
    <property type="entry name" value="Guanylate_kin"/>
    <property type="match status" value="1"/>
</dbReference>
<evidence type="ECO:0000256" key="5">
    <source>
        <dbReference type="ARBA" id="ARBA00022691"/>
    </source>
</evidence>
<evidence type="ECO:0000313" key="18">
    <source>
        <dbReference type="WBParaSite" id="HPBE_0001006401-mRNA-1"/>
    </source>
</evidence>
<feature type="binding site" evidence="13">
    <location>
        <position position="313"/>
    </location>
    <ligand>
        <name>S-adenosyl-L-methionine</name>
        <dbReference type="ChEBI" id="CHEBI:59789"/>
    </ligand>
</feature>
<dbReference type="GO" id="GO:0004385">
    <property type="term" value="F:GMP kinase activity"/>
    <property type="evidence" value="ECO:0007669"/>
    <property type="project" value="InterPro"/>
</dbReference>
<dbReference type="Gene3D" id="1.10.8.100">
    <property type="entry name" value="Ribosomal RNA adenine dimethylase-like, domain 2"/>
    <property type="match status" value="1"/>
</dbReference>
<dbReference type="Gene3D" id="3.40.50.300">
    <property type="entry name" value="P-loop containing nucleotide triphosphate hydrolases"/>
    <property type="match status" value="1"/>
</dbReference>
<evidence type="ECO:0000313" key="16">
    <source>
        <dbReference type="EMBL" id="VDO83469.1"/>
    </source>
</evidence>
<evidence type="ECO:0000256" key="6">
    <source>
        <dbReference type="ARBA" id="ARBA00022741"/>
    </source>
</evidence>
<feature type="binding site" evidence="13">
    <location>
        <position position="264"/>
    </location>
    <ligand>
        <name>S-adenosyl-L-methionine</name>
        <dbReference type="ChEBI" id="CHEBI:59789"/>
    </ligand>
</feature>
<keyword evidence="12" id="KW-0804">Transcription</keyword>
<evidence type="ECO:0000256" key="14">
    <source>
        <dbReference type="RuleBase" id="RU362106"/>
    </source>
</evidence>
<evidence type="ECO:0000259" key="15">
    <source>
        <dbReference type="PROSITE" id="PS50052"/>
    </source>
</evidence>
<dbReference type="EC" id="2.1.1.-" evidence="14"/>
<keyword evidence="4 13" id="KW-0808">Transferase</keyword>
<dbReference type="CDD" id="cd02440">
    <property type="entry name" value="AdoMet_MTases"/>
    <property type="match status" value="1"/>
</dbReference>
<keyword evidence="8 13" id="KW-0694">RNA-binding</keyword>
<feature type="binding site" evidence="13">
    <location>
        <position position="291"/>
    </location>
    <ligand>
        <name>S-adenosyl-L-methionine</name>
        <dbReference type="ChEBI" id="CHEBI:59789"/>
    </ligand>
</feature>
<feature type="binding site" evidence="13">
    <location>
        <position position="339"/>
    </location>
    <ligand>
        <name>S-adenosyl-L-methionine</name>
        <dbReference type="ChEBI" id="CHEBI:59789"/>
    </ligand>
</feature>
<feature type="binding site" evidence="13">
    <location>
        <position position="266"/>
    </location>
    <ligand>
        <name>S-adenosyl-L-methionine</name>
        <dbReference type="ChEBI" id="CHEBI:59789"/>
    </ligand>
</feature>
<protein>
    <recommendedName>
        <fullName evidence="14">rRNA adenine N(6)-methyltransferase</fullName>
        <ecNumber evidence="14">2.1.1.-</ecNumber>
    </recommendedName>
</protein>
<dbReference type="InterPro" id="IPR020598">
    <property type="entry name" value="rRNA_Ade_methylase_Trfase_N"/>
</dbReference>
<proteinExistence type="inferred from homology"/>
<dbReference type="CDD" id="cd00071">
    <property type="entry name" value="GMPK"/>
    <property type="match status" value="1"/>
</dbReference>
<evidence type="ECO:0000256" key="10">
    <source>
        <dbReference type="ARBA" id="ARBA00023015"/>
    </source>
</evidence>
<dbReference type="SMART" id="SM00650">
    <property type="entry name" value="rADc"/>
    <property type="match status" value="1"/>
</dbReference>
<dbReference type="Proteomes" id="UP000050761">
    <property type="component" value="Unassembled WGS sequence"/>
</dbReference>
<sequence length="559" mass="63397">MLLTYARFRPLSAVLQKVAEFTGAMPCRPIVLSGPSGGGKSTILARAMKEYPNSFAFSVSREEHGVHYWFTDQDEMQRMISNDEFLEYATFGGNTYGTSKKAVSDVEQTGKICVLDVELQGVRNIKNSHLNARYILIRTPTLEVLESRLRARGTEKEEDIVRRLKHAKEDLAVVEQNPHLFDHVIINDNFEKAYKEFIDVIEEDLMCRTSQDIGCHYDLYVFSGAYNGTASEMATSFSRLPPLPPLRDFIHMYRLRAKKVLSQNYLMDMNLTRKIVRSAGVQPGDWVCEVGPGPGGITRAILEADCARLDVVEIDHRFIPPLELLAEASEDRLRIHRADVLKTNIGDLWKDGNPPGSSWNDDPPPMHVIGNLPFNIASPLIIKLLRDMSYRRGAWQFGRIPLTLTFQMEVAKRLVSPIDDDARSRISIMAQYLTEPKILFRIPGSCFVPQPDIDVGVVRFVPRAQPLISAPFEVELLGALLAALLWYIPVVEKLCRQVFHYRQKYMIKGLKTLYPKEIADDMAHQLLKDCRVNPKASSVQLGIEEFADLAVGYEKQCRR</sequence>
<keyword evidence="17" id="KW-1185">Reference proteome</keyword>
<keyword evidence="7" id="KW-0067">ATP-binding</keyword>
<comment type="similarity">
    <text evidence="13 14">Belongs to the class I-like SAM-binding methyltransferase superfamily. rRNA adenine N(6)-methyltransferase family.</text>
</comment>
<evidence type="ECO:0000256" key="3">
    <source>
        <dbReference type="ARBA" id="ARBA00022603"/>
    </source>
</evidence>
<dbReference type="SUPFAM" id="SSF52540">
    <property type="entry name" value="P-loop containing nucleoside triphosphate hydrolases"/>
    <property type="match status" value="1"/>
</dbReference>
<dbReference type="AlphaFoldDB" id="A0A3P7Z0H5"/>
<dbReference type="WBParaSite" id="HPBE_0001006401-mRNA-1">
    <property type="protein sequence ID" value="HPBE_0001006401-mRNA-1"/>
    <property type="gene ID" value="HPBE_0001006401"/>
</dbReference>
<evidence type="ECO:0000313" key="17">
    <source>
        <dbReference type="Proteomes" id="UP000050761"/>
    </source>
</evidence>
<dbReference type="GO" id="GO:0034246">
    <property type="term" value="F:mitochondrial transcription factor activity"/>
    <property type="evidence" value="ECO:0007669"/>
    <property type="project" value="TreeGrafter"/>
</dbReference>
<dbReference type="PROSITE" id="PS50052">
    <property type="entry name" value="GUANYLATE_KINASE_2"/>
    <property type="match status" value="1"/>
</dbReference>
<name>A0A3P7Z0H5_HELPZ</name>
<dbReference type="GO" id="GO:0000179">
    <property type="term" value="F:rRNA (adenine-N6,N6-)-dimethyltransferase activity"/>
    <property type="evidence" value="ECO:0007669"/>
    <property type="project" value="UniProtKB-UniRule"/>
</dbReference>
<evidence type="ECO:0000256" key="2">
    <source>
        <dbReference type="ARBA" id="ARBA00022552"/>
    </source>
</evidence>
<dbReference type="FunFam" id="3.40.50.150:FF:000109">
    <property type="entry name" value="rRNA adenine N(6)-methyltransferase"/>
    <property type="match status" value="1"/>
</dbReference>
<evidence type="ECO:0000256" key="9">
    <source>
        <dbReference type="ARBA" id="ARBA00022946"/>
    </source>
</evidence>
<dbReference type="PANTHER" id="PTHR11727:SF17">
    <property type="entry name" value="DIMETHYLADENOSINE TRANSFERASE 1, MITOCHONDRIAL"/>
    <property type="match status" value="1"/>
</dbReference>
<gene>
    <name evidence="16" type="ORF">HPBE_LOCUS10065</name>
</gene>
<keyword evidence="11" id="KW-0496">Mitochondrion</keyword>
<reference evidence="18" key="2">
    <citation type="submission" date="2019-09" db="UniProtKB">
        <authorList>
            <consortium name="WormBaseParasite"/>
        </authorList>
    </citation>
    <scope>IDENTIFICATION</scope>
</reference>
<keyword evidence="10" id="KW-0805">Transcription regulation</keyword>
<dbReference type="Pfam" id="PF00398">
    <property type="entry name" value="RrnaAD"/>
    <property type="match status" value="1"/>
</dbReference>
<evidence type="ECO:0000256" key="4">
    <source>
        <dbReference type="ARBA" id="ARBA00022679"/>
    </source>
</evidence>
<evidence type="ECO:0000256" key="8">
    <source>
        <dbReference type="ARBA" id="ARBA00022884"/>
    </source>
</evidence>
<dbReference type="EMBL" id="UZAH01026638">
    <property type="protein sequence ID" value="VDO83469.1"/>
    <property type="molecule type" value="Genomic_DNA"/>
</dbReference>
<dbReference type="SUPFAM" id="SSF53335">
    <property type="entry name" value="S-adenosyl-L-methionine-dependent methyltransferases"/>
    <property type="match status" value="1"/>
</dbReference>
<dbReference type="NCBIfam" id="TIGR03263">
    <property type="entry name" value="guanyl_kin"/>
    <property type="match status" value="1"/>
</dbReference>
<dbReference type="GO" id="GO:0006391">
    <property type="term" value="P:transcription initiation at mitochondrial promoter"/>
    <property type="evidence" value="ECO:0007669"/>
    <property type="project" value="TreeGrafter"/>
</dbReference>
<dbReference type="Gene3D" id="3.40.50.150">
    <property type="entry name" value="Vaccinia Virus protein VP39"/>
    <property type="match status" value="1"/>
</dbReference>
<dbReference type="InterPro" id="IPR001737">
    <property type="entry name" value="KsgA/Erm"/>
</dbReference>
<dbReference type="SMART" id="SM00072">
    <property type="entry name" value="GuKc"/>
    <property type="match status" value="1"/>
</dbReference>
<dbReference type="OrthoDB" id="16079at2759"/>
<dbReference type="InterPro" id="IPR029063">
    <property type="entry name" value="SAM-dependent_MTases_sf"/>
</dbReference>
<dbReference type="InterPro" id="IPR027417">
    <property type="entry name" value="P-loop_NTPase"/>
</dbReference>
<dbReference type="InterPro" id="IPR008145">
    <property type="entry name" value="GK/Ca_channel_bsu"/>
</dbReference>
<dbReference type="PANTHER" id="PTHR11727">
    <property type="entry name" value="DIMETHYLADENOSINE TRANSFERASE"/>
    <property type="match status" value="1"/>
</dbReference>
<evidence type="ECO:0000256" key="11">
    <source>
        <dbReference type="ARBA" id="ARBA00023128"/>
    </source>
</evidence>
<evidence type="ECO:0000256" key="13">
    <source>
        <dbReference type="PROSITE-ProRule" id="PRU01026"/>
    </source>
</evidence>
<dbReference type="InterPro" id="IPR008144">
    <property type="entry name" value="Guanylate_kin-like_dom"/>
</dbReference>
<dbReference type="FunFam" id="1.10.8.100:FF:000006">
    <property type="entry name" value="rRNA adenine N(6)-methyltransferase"/>
    <property type="match status" value="1"/>
</dbReference>
<keyword evidence="5 13" id="KW-0949">S-adenosyl-L-methionine</keyword>
<keyword evidence="6" id="KW-0547">Nucleotide-binding</keyword>
<reference evidence="16 17" key="1">
    <citation type="submission" date="2018-11" db="EMBL/GenBank/DDBJ databases">
        <authorList>
            <consortium name="Pathogen Informatics"/>
        </authorList>
    </citation>
    <scope>NUCLEOTIDE SEQUENCE [LARGE SCALE GENOMIC DNA]</scope>
</reference>
<dbReference type="InterPro" id="IPR023165">
    <property type="entry name" value="rRNA_Ade_diMease-like_C"/>
</dbReference>
<evidence type="ECO:0000256" key="7">
    <source>
        <dbReference type="ARBA" id="ARBA00022840"/>
    </source>
</evidence>
<dbReference type="InterPro" id="IPR017665">
    <property type="entry name" value="Guanylate_kinase"/>
</dbReference>
<dbReference type="GO" id="GO:0005759">
    <property type="term" value="C:mitochondrial matrix"/>
    <property type="evidence" value="ECO:0007669"/>
    <property type="project" value="TreeGrafter"/>
</dbReference>
<keyword evidence="9" id="KW-0809">Transit peptide</keyword>
<dbReference type="PROSITE" id="PS51689">
    <property type="entry name" value="SAM_RNA_A_N6_MT"/>
    <property type="match status" value="1"/>
</dbReference>
<keyword evidence="3 13" id="KW-0489">Methyltransferase</keyword>